<reference evidence="6 7" key="1">
    <citation type="journal article" date="2016" name="Nat. Commun.">
        <title>Thousands of microbial genomes shed light on interconnected biogeochemical processes in an aquifer system.</title>
        <authorList>
            <person name="Anantharaman K."/>
            <person name="Brown C.T."/>
            <person name="Hug L.A."/>
            <person name="Sharon I."/>
            <person name="Castelle C.J."/>
            <person name="Probst A.J."/>
            <person name="Thomas B.C."/>
            <person name="Singh A."/>
            <person name="Wilkins M.J."/>
            <person name="Karaoz U."/>
            <person name="Brodie E.L."/>
            <person name="Williams K.H."/>
            <person name="Hubbard S.S."/>
            <person name="Banfield J.F."/>
        </authorList>
    </citation>
    <scope>NUCLEOTIDE SEQUENCE [LARGE SCALE GENOMIC DNA]</scope>
</reference>
<keyword evidence="3" id="KW-1133">Transmembrane helix</keyword>
<name>A0A1G1ZMR7_9BACT</name>
<proteinExistence type="predicted"/>
<dbReference type="PANTHER" id="PTHR30627">
    <property type="entry name" value="PEPTIDOGLYCAN D,D-TRANSPEPTIDASE"/>
    <property type="match status" value="1"/>
</dbReference>
<dbReference type="InterPro" id="IPR050515">
    <property type="entry name" value="Beta-lactam/transpept"/>
</dbReference>
<dbReference type="Proteomes" id="UP000178517">
    <property type="component" value="Unassembled WGS sequence"/>
</dbReference>
<dbReference type="GO" id="GO:0005886">
    <property type="term" value="C:plasma membrane"/>
    <property type="evidence" value="ECO:0007669"/>
    <property type="project" value="TreeGrafter"/>
</dbReference>
<organism evidence="6 7">
    <name type="scientific">Candidatus Harrisonbacteria bacterium RIFCSPLOWO2_01_FULL_40_28</name>
    <dbReference type="NCBI Taxonomy" id="1798406"/>
    <lineage>
        <taxon>Bacteria</taxon>
        <taxon>Candidatus Harrisoniibacteriota</taxon>
    </lineage>
</organism>
<dbReference type="Pfam" id="PF03717">
    <property type="entry name" value="PBP_dimer"/>
    <property type="match status" value="1"/>
</dbReference>
<dbReference type="NCBIfam" id="TIGR03423">
    <property type="entry name" value="pbp2_mrdA"/>
    <property type="match status" value="1"/>
</dbReference>
<evidence type="ECO:0000256" key="1">
    <source>
        <dbReference type="ARBA" id="ARBA00004370"/>
    </source>
</evidence>
<evidence type="ECO:0000259" key="5">
    <source>
        <dbReference type="Pfam" id="PF03717"/>
    </source>
</evidence>
<dbReference type="AlphaFoldDB" id="A0A1G1ZMR7"/>
<comment type="subcellular location">
    <subcellularLocation>
        <location evidence="1">Membrane</location>
    </subcellularLocation>
</comment>
<evidence type="ECO:0000313" key="7">
    <source>
        <dbReference type="Proteomes" id="UP000178517"/>
    </source>
</evidence>
<evidence type="ECO:0000256" key="2">
    <source>
        <dbReference type="ARBA" id="ARBA00023136"/>
    </source>
</evidence>
<dbReference type="EMBL" id="MHJI01000012">
    <property type="protein sequence ID" value="OGY65825.1"/>
    <property type="molecule type" value="Genomic_DNA"/>
</dbReference>
<dbReference type="InterPro" id="IPR001460">
    <property type="entry name" value="PCN-bd_Tpept"/>
</dbReference>
<feature type="transmembrane region" description="Helical" evidence="3">
    <location>
        <begin position="33"/>
        <end position="53"/>
    </location>
</feature>
<dbReference type="Pfam" id="PF00905">
    <property type="entry name" value="Transpeptidase"/>
    <property type="match status" value="1"/>
</dbReference>
<dbReference type="SUPFAM" id="SSF56519">
    <property type="entry name" value="Penicillin binding protein dimerisation domain"/>
    <property type="match status" value="1"/>
</dbReference>
<evidence type="ECO:0000259" key="4">
    <source>
        <dbReference type="Pfam" id="PF00905"/>
    </source>
</evidence>
<dbReference type="GO" id="GO:0008658">
    <property type="term" value="F:penicillin binding"/>
    <property type="evidence" value="ECO:0007669"/>
    <property type="project" value="InterPro"/>
</dbReference>
<sequence>MSLFFNKRHGNIDLNPEEILLDAGGGGIVERPLSFWAFGLVIIAVVFSGFVVLGRLASISVFSDGSWERIAEANSGKEVDIRAPRGIIYDRFQKPLLENVPAFRAELNLSELYKNFKTKEERHAFLVRLSEVARLELTILEEVINTNQGRYSKVTVPGFLDKSQVIAIHEFNSPVALIASDYKRHYIYNDALSHILGYVGLVNANDLKNFDYLEINDEVGRAGLELAYDKKLRGEDGKSITVRNAKGSVIDTLRDVPPVGGSALTTTIDIEFQEYFKERLEDELRVLGRTAGVGLAMNPGTGEVLAMVSLPSFNNNVFGNDNATVRRLLSDKGRPLFNRVVSGVYTPGSAIKPLVALAALKENLVDPLKTVFSSGYIELPNPYNPDKPSRFVDWKAHGLVNMYSAIARSSNVYFYTIGGGFGDIAGLGIEKMKKYWEMFGYGRKTGIDLPYEAEGFLPFPEEKEKRTGQMWRIGDTYNISIGQGDFLTTPIQLLAQISALANGGMLYEPYVVKRNDHPLAVRDFSLWKNDIEEVRKGMRETVEKPYGTAFLLSSLPFDISGKTGSSQIANNTKTNAFFVGYAPSDNPVLAILILVEDAREGSLNTIPIARDVFEWYYYKRM</sequence>
<dbReference type="STRING" id="1798406.A3A04_00435"/>
<dbReference type="InterPro" id="IPR005311">
    <property type="entry name" value="PBP_dimer"/>
</dbReference>
<feature type="domain" description="Penicillin-binding protein transpeptidase" evidence="4">
    <location>
        <begin position="294"/>
        <end position="613"/>
    </location>
</feature>
<dbReference type="InterPro" id="IPR012338">
    <property type="entry name" value="Beta-lactam/transpept-like"/>
</dbReference>
<protein>
    <submittedName>
        <fullName evidence="6">Penicillin-binding protein 2</fullName>
    </submittedName>
</protein>
<evidence type="ECO:0000256" key="3">
    <source>
        <dbReference type="SAM" id="Phobius"/>
    </source>
</evidence>
<dbReference type="SUPFAM" id="SSF56601">
    <property type="entry name" value="beta-lactamase/transpeptidase-like"/>
    <property type="match status" value="1"/>
</dbReference>
<dbReference type="Gene3D" id="3.30.1390.30">
    <property type="entry name" value="Penicillin-binding protein 2a, domain 3"/>
    <property type="match status" value="1"/>
</dbReference>
<dbReference type="GO" id="GO:0071555">
    <property type="term" value="P:cell wall organization"/>
    <property type="evidence" value="ECO:0007669"/>
    <property type="project" value="TreeGrafter"/>
</dbReference>
<evidence type="ECO:0000313" key="6">
    <source>
        <dbReference type="EMBL" id="OGY65825.1"/>
    </source>
</evidence>
<dbReference type="GO" id="GO:0009252">
    <property type="term" value="P:peptidoglycan biosynthetic process"/>
    <property type="evidence" value="ECO:0007669"/>
    <property type="project" value="InterPro"/>
</dbReference>
<dbReference type="InterPro" id="IPR036138">
    <property type="entry name" value="PBP_dimer_sf"/>
</dbReference>
<comment type="caution">
    <text evidence="6">The sequence shown here is derived from an EMBL/GenBank/DDBJ whole genome shotgun (WGS) entry which is preliminary data.</text>
</comment>
<dbReference type="InterPro" id="IPR017790">
    <property type="entry name" value="Penicillin-binding_protein_2"/>
</dbReference>
<feature type="domain" description="Penicillin-binding protein dimerisation" evidence="5">
    <location>
        <begin position="81"/>
        <end position="253"/>
    </location>
</feature>
<dbReference type="Gene3D" id="3.90.1310.10">
    <property type="entry name" value="Penicillin-binding protein 2a (Domain 2)"/>
    <property type="match status" value="1"/>
</dbReference>
<gene>
    <name evidence="6" type="ORF">A3A04_00435</name>
</gene>
<accession>A0A1G1ZMR7</accession>
<dbReference type="Gene3D" id="3.40.710.10">
    <property type="entry name" value="DD-peptidase/beta-lactamase superfamily"/>
    <property type="match status" value="1"/>
</dbReference>
<dbReference type="GO" id="GO:0009002">
    <property type="term" value="F:serine-type D-Ala-D-Ala carboxypeptidase activity"/>
    <property type="evidence" value="ECO:0007669"/>
    <property type="project" value="InterPro"/>
</dbReference>
<keyword evidence="2 3" id="KW-0472">Membrane</keyword>
<keyword evidence="3" id="KW-0812">Transmembrane</keyword>